<evidence type="ECO:0000313" key="3">
    <source>
        <dbReference type="EMBL" id="KAK6741481.1"/>
    </source>
</evidence>
<comment type="caution">
    <text evidence="3">The sequence shown here is derived from an EMBL/GenBank/DDBJ whole genome shotgun (WGS) entry which is preliminary data.</text>
</comment>
<dbReference type="EMBL" id="JAVFWL010000003">
    <property type="protein sequence ID" value="KAK6741481.1"/>
    <property type="molecule type" value="Genomic_DNA"/>
</dbReference>
<name>A0ABR1CUA7_NECAM</name>
<keyword evidence="2" id="KW-1133">Transmembrane helix</keyword>
<keyword evidence="2" id="KW-0472">Membrane</keyword>
<reference evidence="3 4" key="1">
    <citation type="submission" date="2023-08" db="EMBL/GenBank/DDBJ databases">
        <title>A Necator americanus chromosomal reference genome.</title>
        <authorList>
            <person name="Ilik V."/>
            <person name="Petrzelkova K.J."/>
            <person name="Pardy F."/>
            <person name="Fuh T."/>
            <person name="Niatou-Singa F.S."/>
            <person name="Gouil Q."/>
            <person name="Baker L."/>
            <person name="Ritchie M.E."/>
            <person name="Jex A.R."/>
            <person name="Gazzola D."/>
            <person name="Li H."/>
            <person name="Toshio Fujiwara R."/>
            <person name="Zhan B."/>
            <person name="Aroian R.V."/>
            <person name="Pafco B."/>
            <person name="Schwarz E.M."/>
        </authorList>
    </citation>
    <scope>NUCLEOTIDE SEQUENCE [LARGE SCALE GENOMIC DNA]</scope>
    <source>
        <strain evidence="3 4">Aroian</strain>
        <tissue evidence="3">Whole animal</tissue>
    </source>
</reference>
<keyword evidence="4" id="KW-1185">Reference proteome</keyword>
<feature type="region of interest" description="Disordered" evidence="1">
    <location>
        <begin position="55"/>
        <end position="80"/>
    </location>
</feature>
<protein>
    <submittedName>
        <fullName evidence="3">Uncharacterized protein</fullName>
    </submittedName>
</protein>
<evidence type="ECO:0000313" key="4">
    <source>
        <dbReference type="Proteomes" id="UP001303046"/>
    </source>
</evidence>
<organism evidence="3 4">
    <name type="scientific">Necator americanus</name>
    <name type="common">Human hookworm</name>
    <dbReference type="NCBI Taxonomy" id="51031"/>
    <lineage>
        <taxon>Eukaryota</taxon>
        <taxon>Metazoa</taxon>
        <taxon>Ecdysozoa</taxon>
        <taxon>Nematoda</taxon>
        <taxon>Chromadorea</taxon>
        <taxon>Rhabditida</taxon>
        <taxon>Rhabditina</taxon>
        <taxon>Rhabditomorpha</taxon>
        <taxon>Strongyloidea</taxon>
        <taxon>Ancylostomatidae</taxon>
        <taxon>Bunostominae</taxon>
        <taxon>Necator</taxon>
    </lineage>
</organism>
<keyword evidence="2" id="KW-0812">Transmembrane</keyword>
<evidence type="ECO:0000256" key="1">
    <source>
        <dbReference type="SAM" id="MobiDB-lite"/>
    </source>
</evidence>
<sequence>MPPSKNHFVTRSFLLFHKNKGILIKGMHSRGYDEIRPDGAGYDKVDPSKKYVKMRVGAEQPARGKPRRRVGSSSGRGDRAEGDQTVMFRLEASNISKVNLLMTILAIITTLFIFCVIGCVVVILHHARIVEWFPALTQITGDGFEVEIGAN</sequence>
<feature type="transmembrane region" description="Helical" evidence="2">
    <location>
        <begin position="98"/>
        <end position="124"/>
    </location>
</feature>
<accession>A0ABR1CUA7</accession>
<proteinExistence type="predicted"/>
<dbReference type="Proteomes" id="UP001303046">
    <property type="component" value="Unassembled WGS sequence"/>
</dbReference>
<gene>
    <name evidence="3" type="primary">Necator_chrIII.g10141</name>
    <name evidence="3" type="ORF">RB195_009376</name>
</gene>
<evidence type="ECO:0000256" key="2">
    <source>
        <dbReference type="SAM" id="Phobius"/>
    </source>
</evidence>